<evidence type="ECO:0000256" key="1">
    <source>
        <dbReference type="SAM" id="MobiDB-lite"/>
    </source>
</evidence>
<protein>
    <submittedName>
        <fullName evidence="2">Uncharacterized protein</fullName>
    </submittedName>
</protein>
<feature type="region of interest" description="Disordered" evidence="1">
    <location>
        <begin position="1"/>
        <end position="48"/>
    </location>
</feature>
<reference evidence="2" key="1">
    <citation type="journal article" date="2016" name="Gigascience">
        <title>De novo construction of an expanded transcriptome assembly for the western tarnished plant bug, Lygus hesperus.</title>
        <authorList>
            <person name="Tassone E.E."/>
            <person name="Geib S.M."/>
            <person name="Hall B."/>
            <person name="Fabrick J.A."/>
            <person name="Brent C.S."/>
            <person name="Hull J.J."/>
        </authorList>
    </citation>
    <scope>NUCLEOTIDE SEQUENCE</scope>
</reference>
<dbReference type="EMBL" id="GDHC01021340">
    <property type="protein sequence ID" value="JAP97288.1"/>
    <property type="molecule type" value="Transcribed_RNA"/>
</dbReference>
<organism evidence="2">
    <name type="scientific">Lygus hesperus</name>
    <name type="common">Western plant bug</name>
    <dbReference type="NCBI Taxonomy" id="30085"/>
    <lineage>
        <taxon>Eukaryota</taxon>
        <taxon>Metazoa</taxon>
        <taxon>Ecdysozoa</taxon>
        <taxon>Arthropoda</taxon>
        <taxon>Hexapoda</taxon>
        <taxon>Insecta</taxon>
        <taxon>Pterygota</taxon>
        <taxon>Neoptera</taxon>
        <taxon>Paraneoptera</taxon>
        <taxon>Hemiptera</taxon>
        <taxon>Heteroptera</taxon>
        <taxon>Panheteroptera</taxon>
        <taxon>Cimicomorpha</taxon>
        <taxon>Miridae</taxon>
        <taxon>Mirini</taxon>
        <taxon>Lygus</taxon>
    </lineage>
</organism>
<accession>A0A146KMH1</accession>
<feature type="compositionally biased region" description="Basic and acidic residues" evidence="1">
    <location>
        <begin position="15"/>
        <end position="45"/>
    </location>
</feature>
<evidence type="ECO:0000313" key="2">
    <source>
        <dbReference type="EMBL" id="JAP97288.1"/>
    </source>
</evidence>
<dbReference type="AlphaFoldDB" id="A0A146KMH1"/>
<sequence>MICQNNHTSYRQRKEHLDEGEIDGHVKGAENHKEKNKIAASDKGKATASQYHFDPANALHTTSKNDNSDTSIDKIAPTTVMCQEVTPRVVWHDNHVPSQ</sequence>
<gene>
    <name evidence="2" type="ORF">g.95222</name>
</gene>
<proteinExistence type="predicted"/>
<name>A0A146KMH1_LYGHE</name>